<dbReference type="InterPro" id="IPR051095">
    <property type="entry name" value="Dros_DevTransReg"/>
</dbReference>
<dbReference type="Proteomes" id="UP001558652">
    <property type="component" value="Unassembled WGS sequence"/>
</dbReference>
<dbReference type="PANTHER" id="PTHR23110:SF110">
    <property type="entry name" value="AGAP003189-PA"/>
    <property type="match status" value="1"/>
</dbReference>
<dbReference type="SMART" id="SM00225">
    <property type="entry name" value="BTB"/>
    <property type="match status" value="1"/>
</dbReference>
<evidence type="ECO:0000313" key="4">
    <source>
        <dbReference type="EMBL" id="KAL1122955.1"/>
    </source>
</evidence>
<accession>A0ABD0Y6E4</accession>
<protein>
    <recommendedName>
        <fullName evidence="3">BTB domain-containing protein</fullName>
    </recommendedName>
</protein>
<comment type="subcellular location">
    <subcellularLocation>
        <location evidence="1">Nucleus</location>
    </subcellularLocation>
</comment>
<proteinExistence type="predicted"/>
<comment type="caution">
    <text evidence="4">The sequence shown here is derived from an EMBL/GenBank/DDBJ whole genome shotgun (WGS) entry which is preliminary data.</text>
</comment>
<evidence type="ECO:0000256" key="1">
    <source>
        <dbReference type="ARBA" id="ARBA00004123"/>
    </source>
</evidence>
<dbReference type="InterPro" id="IPR011333">
    <property type="entry name" value="SKP1/BTB/POZ_sf"/>
</dbReference>
<dbReference type="CDD" id="cd18315">
    <property type="entry name" value="BTB_POZ_BAB-like"/>
    <property type="match status" value="1"/>
</dbReference>
<dbReference type="InterPro" id="IPR000210">
    <property type="entry name" value="BTB/POZ_dom"/>
</dbReference>
<dbReference type="SUPFAM" id="SSF54695">
    <property type="entry name" value="POZ domain"/>
    <property type="match status" value="1"/>
</dbReference>
<feature type="domain" description="BTB" evidence="3">
    <location>
        <begin position="38"/>
        <end position="103"/>
    </location>
</feature>
<name>A0ABD0Y6E4_9HEMI</name>
<evidence type="ECO:0000256" key="2">
    <source>
        <dbReference type="ARBA" id="ARBA00023242"/>
    </source>
</evidence>
<organism evidence="4 5">
    <name type="scientific">Ranatra chinensis</name>
    <dbReference type="NCBI Taxonomy" id="642074"/>
    <lineage>
        <taxon>Eukaryota</taxon>
        <taxon>Metazoa</taxon>
        <taxon>Ecdysozoa</taxon>
        <taxon>Arthropoda</taxon>
        <taxon>Hexapoda</taxon>
        <taxon>Insecta</taxon>
        <taxon>Pterygota</taxon>
        <taxon>Neoptera</taxon>
        <taxon>Paraneoptera</taxon>
        <taxon>Hemiptera</taxon>
        <taxon>Heteroptera</taxon>
        <taxon>Panheteroptera</taxon>
        <taxon>Nepomorpha</taxon>
        <taxon>Nepidae</taxon>
        <taxon>Ranatrinae</taxon>
        <taxon>Ranatra</taxon>
    </lineage>
</organism>
<keyword evidence="5" id="KW-1185">Reference proteome</keyword>
<gene>
    <name evidence="4" type="ORF">AAG570_003280</name>
</gene>
<reference evidence="4 5" key="1">
    <citation type="submission" date="2024-07" db="EMBL/GenBank/DDBJ databases">
        <title>Chromosome-level genome assembly of the water stick insect Ranatra chinensis (Heteroptera: Nepidae).</title>
        <authorList>
            <person name="Liu X."/>
        </authorList>
    </citation>
    <scope>NUCLEOTIDE SEQUENCE [LARGE SCALE GENOMIC DNA]</scope>
    <source>
        <strain evidence="4">Cailab_2021Rc</strain>
        <tissue evidence="4">Muscle</tissue>
    </source>
</reference>
<dbReference type="Gene3D" id="3.30.710.10">
    <property type="entry name" value="Potassium Channel Kv1.1, Chain A"/>
    <property type="match status" value="1"/>
</dbReference>
<keyword evidence="2" id="KW-0539">Nucleus</keyword>
<evidence type="ECO:0000259" key="3">
    <source>
        <dbReference type="PROSITE" id="PS50097"/>
    </source>
</evidence>
<dbReference type="AlphaFoldDB" id="A0ABD0Y6E4"/>
<dbReference type="GO" id="GO:0005634">
    <property type="term" value="C:nucleus"/>
    <property type="evidence" value="ECO:0007669"/>
    <property type="project" value="UniProtKB-SubCell"/>
</dbReference>
<dbReference type="EMBL" id="JBFDAA010000013">
    <property type="protein sequence ID" value="KAL1122955.1"/>
    <property type="molecule type" value="Genomic_DNA"/>
</dbReference>
<dbReference type="PROSITE" id="PS50097">
    <property type="entry name" value="BTB"/>
    <property type="match status" value="1"/>
</dbReference>
<sequence length="134" mass="14882">MGSSSSDSSQQQFCLRWHNYQTSLLATLPQLLDGEDLTDVTLCAGGRTIKAHRIVLSACSQYFKQLFRLQPLQHPVIVLPGAEFTDLCALVTFMYSGEVNIYQQQLAGLLNMADTLHIRGLAEFTAVSNCWLSI</sequence>
<evidence type="ECO:0000313" key="5">
    <source>
        <dbReference type="Proteomes" id="UP001558652"/>
    </source>
</evidence>
<dbReference type="PANTHER" id="PTHR23110">
    <property type="entry name" value="BTB DOMAIN TRANSCRIPTION FACTOR"/>
    <property type="match status" value="1"/>
</dbReference>
<dbReference type="Pfam" id="PF00651">
    <property type="entry name" value="BTB"/>
    <property type="match status" value="1"/>
</dbReference>